<feature type="compositionally biased region" description="Polar residues" evidence="1">
    <location>
        <begin position="93"/>
        <end position="104"/>
    </location>
</feature>
<dbReference type="Proteomes" id="UP001301350">
    <property type="component" value="Unassembled WGS sequence"/>
</dbReference>
<dbReference type="EMBL" id="JANCYW010000004">
    <property type="protein sequence ID" value="KAK4535180.1"/>
    <property type="molecule type" value="Genomic_DNA"/>
</dbReference>
<organism evidence="2 3">
    <name type="scientific">Cyanidium caldarium</name>
    <name type="common">Red alga</name>
    <dbReference type="NCBI Taxonomy" id="2771"/>
    <lineage>
        <taxon>Eukaryota</taxon>
        <taxon>Rhodophyta</taxon>
        <taxon>Bangiophyceae</taxon>
        <taxon>Cyanidiales</taxon>
        <taxon>Cyanidiaceae</taxon>
        <taxon>Cyanidium</taxon>
    </lineage>
</organism>
<reference evidence="2 3" key="1">
    <citation type="submission" date="2022-07" db="EMBL/GenBank/DDBJ databases">
        <title>Genome-wide signatures of adaptation to extreme environments.</title>
        <authorList>
            <person name="Cho C.H."/>
            <person name="Yoon H.S."/>
        </authorList>
    </citation>
    <scope>NUCLEOTIDE SEQUENCE [LARGE SCALE GENOMIC DNA]</scope>
    <source>
        <strain evidence="2 3">DBV 063 E5</strain>
    </source>
</reference>
<accession>A0AAV9ISW4</accession>
<evidence type="ECO:0000256" key="1">
    <source>
        <dbReference type="SAM" id="MobiDB-lite"/>
    </source>
</evidence>
<sequence length="104" mass="12051">MVNLVSFWIEKLAPTPEQHDRRLRERLDWASDGAAAVRERVYTPTRTQGYWRSDTANGKYASTVRMEEERRRSRSPGQLALDELEAMMRTSRESLGTNRQPATP</sequence>
<gene>
    <name evidence="2" type="ORF">CDCA_CDCA04G1205</name>
</gene>
<feature type="region of interest" description="Disordered" evidence="1">
    <location>
        <begin position="63"/>
        <end position="104"/>
    </location>
</feature>
<comment type="caution">
    <text evidence="2">The sequence shown here is derived from an EMBL/GenBank/DDBJ whole genome shotgun (WGS) entry which is preliminary data.</text>
</comment>
<keyword evidence="3" id="KW-1185">Reference proteome</keyword>
<evidence type="ECO:0000313" key="2">
    <source>
        <dbReference type="EMBL" id="KAK4535180.1"/>
    </source>
</evidence>
<name>A0AAV9ISW4_CYACA</name>
<dbReference type="AlphaFoldDB" id="A0AAV9ISW4"/>
<proteinExistence type="predicted"/>
<evidence type="ECO:0000313" key="3">
    <source>
        <dbReference type="Proteomes" id="UP001301350"/>
    </source>
</evidence>
<protein>
    <submittedName>
        <fullName evidence="2">Uncharacterized protein</fullName>
    </submittedName>
</protein>